<feature type="compositionally biased region" description="Basic residues" evidence="1">
    <location>
        <begin position="127"/>
        <end position="145"/>
    </location>
</feature>
<reference evidence="2 3" key="1">
    <citation type="submission" date="2017-03" db="EMBL/GenBank/DDBJ databases">
        <title>WGS assembly of Porphyra umbilicalis.</title>
        <authorList>
            <person name="Brawley S.H."/>
            <person name="Blouin N.A."/>
            <person name="Ficko-Blean E."/>
            <person name="Wheeler G.L."/>
            <person name="Lohr M."/>
            <person name="Goodson H.V."/>
            <person name="Jenkins J.W."/>
            <person name="Blaby-Haas C.E."/>
            <person name="Helliwell K.E."/>
            <person name="Chan C."/>
            <person name="Marriage T."/>
            <person name="Bhattacharya D."/>
            <person name="Klein A.S."/>
            <person name="Badis Y."/>
            <person name="Brodie J."/>
            <person name="Cao Y."/>
            <person name="Collen J."/>
            <person name="Dittami S.M."/>
            <person name="Gachon C.M."/>
            <person name="Green B.R."/>
            <person name="Karpowicz S."/>
            <person name="Kim J.W."/>
            <person name="Kudahl U."/>
            <person name="Lin S."/>
            <person name="Michel G."/>
            <person name="Mittag M."/>
            <person name="Olson B.J."/>
            <person name="Pangilinan J."/>
            <person name="Peng Y."/>
            <person name="Qiu H."/>
            <person name="Shu S."/>
            <person name="Singer J.T."/>
            <person name="Smith A.G."/>
            <person name="Sprecher B.N."/>
            <person name="Wagner V."/>
            <person name="Wang W."/>
            <person name="Wang Z.-Y."/>
            <person name="Yan J."/>
            <person name="Yarish C."/>
            <person name="Zoeuner-Riek S."/>
            <person name="Zhuang Y."/>
            <person name="Zou Y."/>
            <person name="Lindquist E.A."/>
            <person name="Grimwood J."/>
            <person name="Barry K."/>
            <person name="Rokhsar D.S."/>
            <person name="Schmutz J."/>
            <person name="Stiller J.W."/>
            <person name="Grossman A.R."/>
            <person name="Prochnik S.E."/>
        </authorList>
    </citation>
    <scope>NUCLEOTIDE SEQUENCE [LARGE SCALE GENOMIC DNA]</scope>
    <source>
        <strain evidence="2">4086291</strain>
    </source>
</reference>
<evidence type="ECO:0000256" key="1">
    <source>
        <dbReference type="SAM" id="MobiDB-lite"/>
    </source>
</evidence>
<protein>
    <submittedName>
        <fullName evidence="2">Uncharacterized protein</fullName>
    </submittedName>
</protein>
<dbReference type="Proteomes" id="UP000218209">
    <property type="component" value="Unassembled WGS sequence"/>
</dbReference>
<feature type="region of interest" description="Disordered" evidence="1">
    <location>
        <begin position="119"/>
        <end position="161"/>
    </location>
</feature>
<dbReference type="EMBL" id="KV918887">
    <property type="protein sequence ID" value="OSX75899.1"/>
    <property type="molecule type" value="Genomic_DNA"/>
</dbReference>
<sequence>MGGPPQSLVVLYGRFGHSGGASRRGRPLPPHRRVADAADGGGCHPHHRWRVLGRRRGGSRPRQRRHVGQLADVCRRQCREDSGAGRRHDGHSWVAGVALRYAAAVVGAPGGTVVVPAGAAAGGGGGCRRRRQRAAPRAPRRRPRARAGGAPCHSPCPCRAQ</sequence>
<accession>A0A1X6P4T2</accession>
<proteinExistence type="predicted"/>
<organism evidence="2 3">
    <name type="scientific">Porphyra umbilicalis</name>
    <name type="common">Purple laver</name>
    <name type="synonym">Red alga</name>
    <dbReference type="NCBI Taxonomy" id="2786"/>
    <lineage>
        <taxon>Eukaryota</taxon>
        <taxon>Rhodophyta</taxon>
        <taxon>Bangiophyceae</taxon>
        <taxon>Bangiales</taxon>
        <taxon>Bangiaceae</taxon>
        <taxon>Porphyra</taxon>
    </lineage>
</organism>
<evidence type="ECO:0000313" key="3">
    <source>
        <dbReference type="Proteomes" id="UP000218209"/>
    </source>
</evidence>
<evidence type="ECO:0000313" key="2">
    <source>
        <dbReference type="EMBL" id="OSX75899.1"/>
    </source>
</evidence>
<dbReference type="AlphaFoldDB" id="A0A1X6P4T2"/>
<keyword evidence="3" id="KW-1185">Reference proteome</keyword>
<name>A0A1X6P4T2_PORUM</name>
<gene>
    <name evidence="2" type="ORF">BU14_0217s0013</name>
</gene>